<accession>A0ACC3SCH8</accession>
<keyword evidence="2" id="KW-1185">Reference proteome</keyword>
<reference evidence="1" key="1">
    <citation type="submission" date="2024-02" db="EMBL/GenBank/DDBJ databases">
        <title>Metagenome Assembled Genome of Zalaria obscura JY119.</title>
        <authorList>
            <person name="Vighnesh L."/>
            <person name="Jagadeeshwari U."/>
            <person name="Venkata Ramana C."/>
            <person name="Sasikala C."/>
        </authorList>
    </citation>
    <scope>NUCLEOTIDE SEQUENCE</scope>
    <source>
        <strain evidence="1">JY119</strain>
    </source>
</reference>
<protein>
    <submittedName>
        <fullName evidence="1">Uncharacterized protein</fullName>
    </submittedName>
</protein>
<evidence type="ECO:0000313" key="1">
    <source>
        <dbReference type="EMBL" id="KAK8207581.1"/>
    </source>
</evidence>
<proteinExistence type="predicted"/>
<evidence type="ECO:0000313" key="2">
    <source>
        <dbReference type="Proteomes" id="UP001320706"/>
    </source>
</evidence>
<organism evidence="1 2">
    <name type="scientific">Zalaria obscura</name>
    <dbReference type="NCBI Taxonomy" id="2024903"/>
    <lineage>
        <taxon>Eukaryota</taxon>
        <taxon>Fungi</taxon>
        <taxon>Dikarya</taxon>
        <taxon>Ascomycota</taxon>
        <taxon>Pezizomycotina</taxon>
        <taxon>Dothideomycetes</taxon>
        <taxon>Dothideomycetidae</taxon>
        <taxon>Dothideales</taxon>
        <taxon>Zalariaceae</taxon>
        <taxon>Zalaria</taxon>
    </lineage>
</organism>
<name>A0ACC3SCH8_9PEZI</name>
<dbReference type="Proteomes" id="UP001320706">
    <property type="component" value="Unassembled WGS sequence"/>
</dbReference>
<comment type="caution">
    <text evidence="1">The sequence shown here is derived from an EMBL/GenBank/DDBJ whole genome shotgun (WGS) entry which is preliminary data.</text>
</comment>
<sequence>MTSTYNAMSDVLAQGPRDYSLVGRKKDVLCSACFETEQAKQMQDAGFHGLFAGPLCRTNDQCIDKRPGPGRNKRSGSNQTFN</sequence>
<gene>
    <name evidence="1" type="ORF">M8818_004234</name>
</gene>
<dbReference type="EMBL" id="JAMKPW020000021">
    <property type="protein sequence ID" value="KAK8207581.1"/>
    <property type="molecule type" value="Genomic_DNA"/>
</dbReference>